<dbReference type="PANTHER" id="PTHR32114:SF2">
    <property type="entry name" value="ABC TRANSPORTER ABCH.3"/>
    <property type="match status" value="1"/>
</dbReference>
<dbReference type="GO" id="GO:0006302">
    <property type="term" value="P:double-strand break repair"/>
    <property type="evidence" value="ECO:0007669"/>
    <property type="project" value="InterPro"/>
</dbReference>
<gene>
    <name evidence="3" type="ordered locus">Despr_3231</name>
</gene>
<feature type="domain" description="Rad50/SbcC-type AAA" evidence="2">
    <location>
        <begin position="6"/>
        <end position="257"/>
    </location>
</feature>
<feature type="coiled-coil region" evidence="1">
    <location>
        <begin position="379"/>
        <end position="406"/>
    </location>
</feature>
<dbReference type="GO" id="GO:0016887">
    <property type="term" value="F:ATP hydrolysis activity"/>
    <property type="evidence" value="ECO:0007669"/>
    <property type="project" value="InterPro"/>
</dbReference>
<dbReference type="EMBL" id="CP002364">
    <property type="protein sequence ID" value="ADW19358.1"/>
    <property type="molecule type" value="Genomic_DNA"/>
</dbReference>
<dbReference type="Proteomes" id="UP000006365">
    <property type="component" value="Chromosome"/>
</dbReference>
<feature type="coiled-coil region" evidence="1">
    <location>
        <begin position="806"/>
        <end position="902"/>
    </location>
</feature>
<dbReference type="InterPro" id="IPR038729">
    <property type="entry name" value="Rad50/SbcC_AAA"/>
</dbReference>
<evidence type="ECO:0000256" key="1">
    <source>
        <dbReference type="SAM" id="Coils"/>
    </source>
</evidence>
<dbReference type="Gene3D" id="3.40.50.300">
    <property type="entry name" value="P-loop containing nucleotide triphosphate hydrolases"/>
    <property type="match status" value="2"/>
</dbReference>
<dbReference type="PANTHER" id="PTHR32114">
    <property type="entry name" value="ABC TRANSPORTER ABCH.3"/>
    <property type="match status" value="1"/>
</dbReference>
<dbReference type="AlphaFoldDB" id="A0A7U3YQ45"/>
<name>A0A7U3YQ45_DESPD</name>
<evidence type="ECO:0000313" key="4">
    <source>
        <dbReference type="Proteomes" id="UP000006365"/>
    </source>
</evidence>
<feature type="coiled-coil region" evidence="1">
    <location>
        <begin position="252"/>
        <end position="279"/>
    </location>
</feature>
<dbReference type="InterPro" id="IPR027417">
    <property type="entry name" value="P-loop_NTPase"/>
</dbReference>
<organism evidence="3 4">
    <name type="scientific">Desulfobulbus propionicus (strain ATCC 33891 / DSM 2032 / VKM B-1956 / 1pr3)</name>
    <dbReference type="NCBI Taxonomy" id="577650"/>
    <lineage>
        <taxon>Bacteria</taxon>
        <taxon>Pseudomonadati</taxon>
        <taxon>Thermodesulfobacteriota</taxon>
        <taxon>Desulfobulbia</taxon>
        <taxon>Desulfobulbales</taxon>
        <taxon>Desulfobulbaceae</taxon>
        <taxon>Desulfobulbus</taxon>
    </lineage>
</organism>
<keyword evidence="4" id="KW-1185">Reference proteome</keyword>
<sequence length="1220" mass="139233">MRIHAVRLRNLNSLAGTWVIDFTAPEYTASGIFAITGPTGAGKSTILDAICLALFARTPRLGHISKGSNEIMSRRTGDCFAEVEFETRRGRFRCHWAQHRARRSPEGELQPPRHEMVDATNGKVLESRSKEVGRLVEQVTGMDFDRFTRSILLAQGEFAAFLEADADQRAPILEQITGTAIYSRISMAVHERTSEERRKTELIAETMGSVSLLSCDEEQALTAAINEQMATVTARQRQLAELSQALHRIATIESLQVQLAETERLLLELTRRRDEDKEVFLRLERGLRAQSLLGDHNRLTETEGRLTGLRAKNESLRASLEQLRGQQRQRAEELALAGLQREEQATLQQREQETITTVCALDLRIHEKRKHLSQATAAHRQTAQERERLHQQRQELDKQLIETDARQQQLDAFFRAHGNDSLLVEQLAGYRQQLNQLGGKEQGLERMEQRLRELRTSRTATQEQMARLGDEEARATQTLTVLRQRLRLLETQRDDLLAGQPLAEWRQQVEAEELRLRQVEKAAELLHQQQRLDMEAAALDRLLRDTQVRIEREKHELRALEDKRSLQQQVVAQCERNQQLALRIRGYEQERSRLVEGLACPLCGATHHPFAEHGVEEAIIGDEPVAEARAALERMTTDIGQRREKLIGLDKDSEHGQLALNRVRQQRLELEATLTPLLPLLGQTEDRSAGATRTLAQGRERIAALRDRLRAVEDRESELQRLRAQLEQHTVQSSELQQQVQTARHALTTIDQDLFHLEGQRDEERAWIADCRRILRDHLRPLGIDDCPPGHGHSLLLHLETRLRNWKAQQEQMDRLTRLRSNLQTERDKLDLLLTTTIDRLAQQEGELERMRREQAGLLAERFELYGDRDPTMEEQRLKTLVQQAEAKEQGIRNQLIEVERELYGQGEQLRLNSEELDTLGPRVRELKTGLLARLVEAGFIDRDDVLGSLLADEELAELDKHRQTLDREQTMLTARLTEQRAALAREQALRDERRQEELEAAQAAGQQELEALHQRIGADRERLAVNARLKLQFEAQQQVLAAQHRELERWELLHQLIGSADGKKFRVFAQGLTFEVMISHANRQLRTMSDRYILLRDPKEPLALQVLDNYQAGEIRSTRNLSGGESFLVSLALSLGLSAMASHNVQVDSLFLDEGFGTLDEEALDAALQTLAELRQDGKLIGIISHVPMLRERIDARIQVLPGPGGRSRLRGPGCAQLG</sequence>
<evidence type="ECO:0000313" key="3">
    <source>
        <dbReference type="EMBL" id="ADW19358.1"/>
    </source>
</evidence>
<dbReference type="SUPFAM" id="SSF52540">
    <property type="entry name" value="P-loop containing nucleoside triphosphate hydrolases"/>
    <property type="match status" value="1"/>
</dbReference>
<evidence type="ECO:0000259" key="2">
    <source>
        <dbReference type="Pfam" id="PF13476"/>
    </source>
</evidence>
<accession>A0A7U3YQ45</accession>
<reference evidence="3 4" key="1">
    <citation type="journal article" date="2011" name="Stand. Genomic Sci.">
        <title>Complete genome sequence of Desulfobulbus propionicus type strain (1pr3).</title>
        <authorList>
            <person name="Pagani I."/>
            <person name="Lapidus A."/>
            <person name="Nolan M."/>
            <person name="Lucas S."/>
            <person name="Hammon N."/>
            <person name="Deshpande S."/>
            <person name="Cheng J.F."/>
            <person name="Chertkov O."/>
            <person name="Davenport K."/>
            <person name="Tapia R."/>
            <person name="Han C."/>
            <person name="Goodwin L."/>
            <person name="Pitluck S."/>
            <person name="Liolios K."/>
            <person name="Mavromatis K."/>
            <person name="Ivanova N."/>
            <person name="Mikhailova N."/>
            <person name="Pati A."/>
            <person name="Chen A."/>
            <person name="Palaniappan K."/>
            <person name="Land M."/>
            <person name="Hauser L."/>
            <person name="Chang Y.J."/>
            <person name="Jeffries C.D."/>
            <person name="Detter J.C."/>
            <person name="Brambilla E."/>
            <person name="Kannan K.P."/>
            <person name="Djao O.D."/>
            <person name="Rohde M."/>
            <person name="Pukall R."/>
            <person name="Spring S."/>
            <person name="Goker M."/>
            <person name="Sikorski J."/>
            <person name="Woyke T."/>
            <person name="Bristow J."/>
            <person name="Eisen J.A."/>
            <person name="Markowitz V."/>
            <person name="Hugenholtz P."/>
            <person name="Kyrpides N.C."/>
            <person name="Klenk H.P."/>
        </authorList>
    </citation>
    <scope>NUCLEOTIDE SEQUENCE [LARGE SCALE GENOMIC DNA]</scope>
    <source>
        <strain evidence="4">ATCC 33891 / DSM 2032 / 1pr3</strain>
    </source>
</reference>
<feature type="coiled-coil region" evidence="1">
    <location>
        <begin position="952"/>
        <end position="1016"/>
    </location>
</feature>
<dbReference type="KEGG" id="dpr:Despr_3231"/>
<feature type="coiled-coil region" evidence="1">
    <location>
        <begin position="437"/>
        <end position="471"/>
    </location>
</feature>
<proteinExistence type="predicted"/>
<feature type="coiled-coil region" evidence="1">
    <location>
        <begin position="695"/>
        <end position="746"/>
    </location>
</feature>
<dbReference type="RefSeq" id="WP_015725882.1">
    <property type="nucleotide sequence ID" value="NC_014972.1"/>
</dbReference>
<keyword evidence="1" id="KW-0175">Coiled coil</keyword>
<feature type="coiled-coil region" evidence="1">
    <location>
        <begin position="502"/>
        <end position="577"/>
    </location>
</feature>
<dbReference type="Pfam" id="PF13558">
    <property type="entry name" value="SbcC_Walker_B"/>
    <property type="match status" value="1"/>
</dbReference>
<protein>
    <submittedName>
        <fullName evidence="3">SMC domain protein</fullName>
    </submittedName>
</protein>
<dbReference type="Pfam" id="PF13476">
    <property type="entry name" value="AAA_23"/>
    <property type="match status" value="1"/>
</dbReference>